<feature type="transmembrane region" description="Helical" evidence="6">
    <location>
        <begin position="58"/>
        <end position="81"/>
    </location>
</feature>
<dbReference type="Pfam" id="PF09685">
    <property type="entry name" value="MamF_MmsF"/>
    <property type="match status" value="1"/>
</dbReference>
<evidence type="ECO:0000313" key="8">
    <source>
        <dbReference type="Proteomes" id="UP001257659"/>
    </source>
</evidence>
<protein>
    <recommendedName>
        <fullName evidence="9">DUF4870 domain-containing protein</fullName>
    </recommendedName>
</protein>
<comment type="caution">
    <text evidence="7">The sequence shown here is derived from an EMBL/GenBank/DDBJ whole genome shotgun (WGS) entry which is preliminary data.</text>
</comment>
<reference evidence="7 8" key="1">
    <citation type="submission" date="2023-07" db="EMBL/GenBank/DDBJ databases">
        <title>Genomic Encyclopedia of Type Strains, Phase IV (KMG-IV): sequencing the most valuable type-strain genomes for metagenomic binning, comparative biology and taxonomic classification.</title>
        <authorList>
            <person name="Goeker M."/>
        </authorList>
    </citation>
    <scope>NUCLEOTIDE SEQUENCE [LARGE SCALE GENOMIC DNA]</scope>
    <source>
        <strain evidence="7 8">DSM 102814</strain>
    </source>
</reference>
<evidence type="ECO:0000256" key="2">
    <source>
        <dbReference type="ARBA" id="ARBA00022692"/>
    </source>
</evidence>
<accession>A0ABU1K5H8</accession>
<gene>
    <name evidence="7" type="ORF">GGR31_001514</name>
</gene>
<name>A0ABU1K5H8_9FLAO</name>
<keyword evidence="8" id="KW-1185">Reference proteome</keyword>
<evidence type="ECO:0000256" key="6">
    <source>
        <dbReference type="SAM" id="Phobius"/>
    </source>
</evidence>
<keyword evidence="4 6" id="KW-0472">Membrane</keyword>
<proteinExistence type="predicted"/>
<dbReference type="RefSeq" id="WP_309727765.1">
    <property type="nucleotide sequence ID" value="NZ_JAVDQA010000003.1"/>
</dbReference>
<comment type="subcellular location">
    <subcellularLocation>
        <location evidence="1">Membrane</location>
        <topology evidence="1">Multi-pass membrane protein</topology>
    </subcellularLocation>
</comment>
<feature type="transmembrane region" description="Helical" evidence="6">
    <location>
        <begin position="20"/>
        <end position="37"/>
    </location>
</feature>
<organism evidence="7 8">
    <name type="scientific">Mesonia maritima</name>
    <dbReference type="NCBI Taxonomy" id="1793873"/>
    <lineage>
        <taxon>Bacteria</taxon>
        <taxon>Pseudomonadati</taxon>
        <taxon>Bacteroidota</taxon>
        <taxon>Flavobacteriia</taxon>
        <taxon>Flavobacteriales</taxon>
        <taxon>Flavobacteriaceae</taxon>
        <taxon>Mesonia</taxon>
    </lineage>
</organism>
<evidence type="ECO:0000256" key="3">
    <source>
        <dbReference type="ARBA" id="ARBA00022989"/>
    </source>
</evidence>
<evidence type="ECO:0000313" key="7">
    <source>
        <dbReference type="EMBL" id="MDR6300871.1"/>
    </source>
</evidence>
<evidence type="ECO:0000256" key="4">
    <source>
        <dbReference type="ARBA" id="ARBA00023136"/>
    </source>
</evidence>
<sequence>MPSNDKNLLAAATHFSTFSKYFIPFGQFILPLIIWISKRDNKFIEQNGRETINFQLSVFIYFIILTFLALSGALILGFSFAHIEEFYISNNSISVAEPFQLINSPLLIFLLVILILALGLFLLDLICTFTGTIRAGEGKEYRYPLSIKFISSPHQSSSSKNEQFNPNKNQVI</sequence>
<feature type="region of interest" description="Disordered" evidence="5">
    <location>
        <begin position="152"/>
        <end position="172"/>
    </location>
</feature>
<feature type="transmembrane region" description="Helical" evidence="6">
    <location>
        <begin position="101"/>
        <end position="123"/>
    </location>
</feature>
<dbReference type="Proteomes" id="UP001257659">
    <property type="component" value="Unassembled WGS sequence"/>
</dbReference>
<evidence type="ECO:0008006" key="9">
    <source>
        <dbReference type="Google" id="ProtNLM"/>
    </source>
</evidence>
<keyword evidence="2 6" id="KW-0812">Transmembrane</keyword>
<keyword evidence="3 6" id="KW-1133">Transmembrane helix</keyword>
<dbReference type="EMBL" id="JAVDQA010000003">
    <property type="protein sequence ID" value="MDR6300871.1"/>
    <property type="molecule type" value="Genomic_DNA"/>
</dbReference>
<dbReference type="InterPro" id="IPR019109">
    <property type="entry name" value="MamF_MmsF"/>
</dbReference>
<evidence type="ECO:0000256" key="5">
    <source>
        <dbReference type="SAM" id="MobiDB-lite"/>
    </source>
</evidence>
<evidence type="ECO:0000256" key="1">
    <source>
        <dbReference type="ARBA" id="ARBA00004141"/>
    </source>
</evidence>